<sequence length="78" mass="9029">MNSWPKDPRPNHRLIIISKFPRLSKPMGSPCTQASLHTWAAHVAHARVTHQLLHTLQQGKCLIYLYRSVVLPSYPMWD</sequence>
<accession>A0A7J7L0N1</accession>
<dbReference type="EMBL" id="JACGCM010002757">
    <property type="protein sequence ID" value="KAF6136149.1"/>
    <property type="molecule type" value="Genomic_DNA"/>
</dbReference>
<protein>
    <submittedName>
        <fullName evidence="1">Uncharacterized protein</fullName>
    </submittedName>
</protein>
<keyword evidence="2" id="KW-1185">Reference proteome</keyword>
<proteinExistence type="predicted"/>
<reference evidence="1 2" key="1">
    <citation type="journal article" date="2020" name="IScience">
        <title>Genome Sequencing of the Endangered Kingdonia uniflora (Circaeasteraceae, Ranunculales) Reveals Potential Mechanisms of Evolutionary Specialization.</title>
        <authorList>
            <person name="Sun Y."/>
            <person name="Deng T."/>
            <person name="Zhang A."/>
            <person name="Moore M.J."/>
            <person name="Landis J.B."/>
            <person name="Lin N."/>
            <person name="Zhang H."/>
            <person name="Zhang X."/>
            <person name="Huang J."/>
            <person name="Zhang X."/>
            <person name="Sun H."/>
            <person name="Wang H."/>
        </authorList>
    </citation>
    <scope>NUCLEOTIDE SEQUENCE [LARGE SCALE GENOMIC DNA]</scope>
    <source>
        <strain evidence="1">TB1705</strain>
        <tissue evidence="1">Leaf</tissue>
    </source>
</reference>
<evidence type="ECO:0000313" key="2">
    <source>
        <dbReference type="Proteomes" id="UP000541444"/>
    </source>
</evidence>
<dbReference type="AlphaFoldDB" id="A0A7J7L0N1"/>
<comment type="caution">
    <text evidence="1">The sequence shown here is derived from an EMBL/GenBank/DDBJ whole genome shotgun (WGS) entry which is preliminary data.</text>
</comment>
<evidence type="ECO:0000313" key="1">
    <source>
        <dbReference type="EMBL" id="KAF6136149.1"/>
    </source>
</evidence>
<dbReference type="Proteomes" id="UP000541444">
    <property type="component" value="Unassembled WGS sequence"/>
</dbReference>
<name>A0A7J7L0N1_9MAGN</name>
<organism evidence="1 2">
    <name type="scientific">Kingdonia uniflora</name>
    <dbReference type="NCBI Taxonomy" id="39325"/>
    <lineage>
        <taxon>Eukaryota</taxon>
        <taxon>Viridiplantae</taxon>
        <taxon>Streptophyta</taxon>
        <taxon>Embryophyta</taxon>
        <taxon>Tracheophyta</taxon>
        <taxon>Spermatophyta</taxon>
        <taxon>Magnoliopsida</taxon>
        <taxon>Ranunculales</taxon>
        <taxon>Circaeasteraceae</taxon>
        <taxon>Kingdonia</taxon>
    </lineage>
</organism>
<gene>
    <name evidence="1" type="ORF">GIB67_030197</name>
</gene>